<evidence type="ECO:0000256" key="2">
    <source>
        <dbReference type="PIRSR" id="PIRSR600246-3"/>
    </source>
</evidence>
<dbReference type="InterPro" id="IPR029055">
    <property type="entry name" value="Ntn_hydrolases_N"/>
</dbReference>
<proteinExistence type="predicted"/>
<accession>A0A1D8PM71</accession>
<dbReference type="RefSeq" id="XP_717196.2">
    <property type="nucleotide sequence ID" value="XM_712103.2"/>
</dbReference>
<dbReference type="Gene3D" id="3.60.20.30">
    <property type="entry name" value="(Glycosyl)asparaginase"/>
    <property type="match status" value="1"/>
</dbReference>
<sequence length="315" mass="35252">MKDILVIHIGAGKHDPNKSKKYKTLLRNALSKTSIVEASDVIESSPLTNTGYGSSLNLLGKVECDASFITNDKIGAVVNMSCKNPTKELFRVFQYLDTLYESDETDLTSPVMLTYPLLKNLVPHIVDDDLVSEKSRKLYDMYKDKIFQGDYSKHCAIPHEISDTIGITHISDNETTIVTSSGGNFFKLPGRIGCAGVIGAAIARKKLDDCEICCMCSGNGEQIIKSKLAWEIANNIYNVAGDEYGKYLERKVYELNPKFYVGFIIILNYQSRVQLLYGHTTPTFYFGFRSPNQTRIILSSSDKMGHFTFGEYSLH</sequence>
<evidence type="ECO:0000256" key="1">
    <source>
        <dbReference type="PIRSR" id="PIRSR600246-1"/>
    </source>
</evidence>
<dbReference type="eggNOG" id="KOG1592">
    <property type="taxonomic scope" value="Eukaryota"/>
</dbReference>
<dbReference type="GO" id="GO:0036180">
    <property type="term" value="P:filamentous growth of a population of unicellular organisms in response to biotic stimulus"/>
    <property type="evidence" value="ECO:0000315"/>
    <property type="project" value="CGD"/>
</dbReference>
<feature type="active site" description="Nucleophile" evidence="1">
    <location>
        <position position="164"/>
    </location>
</feature>
<dbReference type="OrthoDB" id="77601at2759"/>
<dbReference type="SUPFAM" id="SSF56235">
    <property type="entry name" value="N-terminal nucleophile aminohydrolases (Ntn hydrolases)"/>
    <property type="match status" value="1"/>
</dbReference>
<dbReference type="GO" id="GO:0009267">
    <property type="term" value="P:cellular response to starvation"/>
    <property type="evidence" value="ECO:0000315"/>
    <property type="project" value="CGD"/>
</dbReference>
<organism evidence="4 5">
    <name type="scientific">Candida albicans (strain SC5314 / ATCC MYA-2876)</name>
    <name type="common">Yeast</name>
    <dbReference type="NCBI Taxonomy" id="237561"/>
    <lineage>
        <taxon>Eukaryota</taxon>
        <taxon>Fungi</taxon>
        <taxon>Dikarya</taxon>
        <taxon>Ascomycota</taxon>
        <taxon>Saccharomycotina</taxon>
        <taxon>Pichiomycetes</taxon>
        <taxon>Debaryomycetaceae</taxon>
        <taxon>Candida/Lodderomyces clade</taxon>
        <taxon>Candida</taxon>
    </lineage>
</organism>
<dbReference type="Proteomes" id="UP000000559">
    <property type="component" value="Chromosome 4"/>
</dbReference>
<dbReference type="GO" id="GO:0051604">
    <property type="term" value="P:protein maturation"/>
    <property type="evidence" value="ECO:0000318"/>
    <property type="project" value="GO_Central"/>
</dbReference>
<dbReference type="EMBL" id="CP017626">
    <property type="protein sequence ID" value="AOW29231.1"/>
    <property type="molecule type" value="Genomic_DNA"/>
</dbReference>
<dbReference type="GO" id="GO:0036170">
    <property type="term" value="P:filamentous growth of a population of unicellular organisms in response to starvation"/>
    <property type="evidence" value="ECO:0000315"/>
    <property type="project" value="CGD"/>
</dbReference>
<name>A0A1D8PM71_CANAL</name>
<keyword evidence="5" id="KW-1185">Reference proteome</keyword>
<dbReference type="CDD" id="cd04514">
    <property type="entry name" value="Taspase1_like"/>
    <property type="match status" value="1"/>
</dbReference>
<evidence type="ECO:0000313" key="5">
    <source>
        <dbReference type="Proteomes" id="UP000000559"/>
    </source>
</evidence>
<dbReference type="GO" id="GO:0005737">
    <property type="term" value="C:cytoplasm"/>
    <property type="evidence" value="ECO:0000318"/>
    <property type="project" value="GO_Central"/>
</dbReference>
<reference evidence="4 5" key="2">
    <citation type="journal article" date="2007" name="Genome Biol.">
        <title>Assembly of the Candida albicans genome into sixteen supercontigs aligned on the eight chromosomes.</title>
        <authorList>
            <person name="van het Hoog M."/>
            <person name="Rast T.J."/>
            <person name="Martchenko M."/>
            <person name="Grindle S."/>
            <person name="Dignard D."/>
            <person name="Hogues H."/>
            <person name="Cuomo C."/>
            <person name="Berriman M."/>
            <person name="Scherer S."/>
            <person name="Magee B.B."/>
            <person name="Whiteway M."/>
            <person name="Chibana H."/>
            <person name="Nantel A."/>
            <person name="Magee P.T."/>
        </authorList>
    </citation>
    <scope>GENOME REANNOTATION</scope>
    <source>
        <strain evidence="5">SC5314 / ATCC MYA-2876</strain>
    </source>
</reference>
<evidence type="ECO:0000313" key="4">
    <source>
        <dbReference type="EMBL" id="AOW29231.1"/>
    </source>
</evidence>
<dbReference type="STRING" id="237561.A0A1D8PM71"/>
<dbReference type="AlphaFoldDB" id="A0A1D8PM71"/>
<feature type="site" description="Cleavage; by autolysis" evidence="2">
    <location>
        <begin position="163"/>
        <end position="164"/>
    </location>
</feature>
<reference evidence="4 5" key="1">
    <citation type="journal article" date="2004" name="Proc. Natl. Acad. Sci. U.S.A.">
        <title>The diploid genome sequence of Candida albicans.</title>
        <authorList>
            <person name="Jones T."/>
            <person name="Federspiel N.A."/>
            <person name="Chibana H."/>
            <person name="Dungan J."/>
            <person name="Kalman S."/>
            <person name="Magee B.B."/>
            <person name="Newport G."/>
            <person name="Thorstenson Y.R."/>
            <person name="Agabian N."/>
            <person name="Magee P.T."/>
            <person name="Davis R.W."/>
            <person name="Scherer S."/>
        </authorList>
    </citation>
    <scope>NUCLEOTIDE SEQUENCE [LARGE SCALE GENOMIC DNA]</scope>
    <source>
        <strain evidence="5">SC5314 / ATCC MYA-2876</strain>
    </source>
</reference>
<evidence type="ECO:0000313" key="3">
    <source>
        <dbReference type="CGD" id="CAL0000188326"/>
    </source>
</evidence>
<dbReference type="PANTHER" id="PTHR10188:SF8">
    <property type="entry name" value="THREONINE ASPARTASE 1"/>
    <property type="match status" value="1"/>
</dbReference>
<dbReference type="InterPro" id="IPR000246">
    <property type="entry name" value="Peptidase_T2"/>
</dbReference>
<dbReference type="GO" id="GO:0004298">
    <property type="term" value="F:threonine-type endopeptidase activity"/>
    <property type="evidence" value="ECO:0000318"/>
    <property type="project" value="GO_Central"/>
</dbReference>
<dbReference type="InterPro" id="IPR037464">
    <property type="entry name" value="Taspase1"/>
</dbReference>
<dbReference type="KEGG" id="cal:CAALFM_C404880WA"/>
<dbReference type="VEuPathDB" id="FungiDB:C4_04880W_A"/>
<dbReference type="Pfam" id="PF01112">
    <property type="entry name" value="Asparaginase_2"/>
    <property type="match status" value="1"/>
</dbReference>
<dbReference type="InParanoid" id="A0A1D8PM71"/>
<dbReference type="GO" id="GO:0030447">
    <property type="term" value="P:filamentous growth"/>
    <property type="evidence" value="ECO:0000315"/>
    <property type="project" value="CGD"/>
</dbReference>
<dbReference type="SMR" id="A0A1D8PM71"/>
<dbReference type="GeneID" id="3641159"/>
<dbReference type="PANTHER" id="PTHR10188">
    <property type="entry name" value="L-ASPARAGINASE"/>
    <property type="match status" value="1"/>
</dbReference>
<reference evidence="4 5" key="3">
    <citation type="journal article" date="2013" name="Genome Biol.">
        <title>Assembly of a phased diploid Candida albicans genome facilitates allele-specific measurements and provides a simple model for repeat and indel structure.</title>
        <authorList>
            <person name="Muzzey D."/>
            <person name="Schwartz K."/>
            <person name="Weissman J.S."/>
            <person name="Sherlock G."/>
        </authorList>
    </citation>
    <scope>NUCLEOTIDE SEQUENCE [LARGE SCALE GENOMIC DNA]</scope>
    <source>
        <strain evidence="5">SC5314 / ATCC MYA-2876</strain>
    </source>
</reference>
<protein>
    <submittedName>
        <fullName evidence="4">Fgr10p</fullName>
    </submittedName>
</protein>
<gene>
    <name evidence="3 4" type="primary">FGR10</name>
    <name evidence="4" type="ordered locus">CAALFM_C404880WA</name>
    <name evidence="3" type="ordered locus">orf19.11270</name>
</gene>
<dbReference type="CGD" id="CAL0000188326">
    <property type="gene designation" value="FGR10"/>
</dbReference>